<organism evidence="2">
    <name type="scientific">marine sediment metagenome</name>
    <dbReference type="NCBI Taxonomy" id="412755"/>
    <lineage>
        <taxon>unclassified sequences</taxon>
        <taxon>metagenomes</taxon>
        <taxon>ecological metagenomes</taxon>
    </lineage>
</organism>
<proteinExistence type="predicted"/>
<evidence type="ECO:0000256" key="1">
    <source>
        <dbReference type="SAM" id="Phobius"/>
    </source>
</evidence>
<keyword evidence="1" id="KW-0812">Transmembrane</keyword>
<sequence length="200" mass="20402">MTDFVLTEGGPSKISVQGIREAKTAASTIVGTVKQLAFGKEVIYARLSTATETSVGGYSAGKVCYAPILVANHGRAAVAITASIGAKEVILSLGATSASQNEYEDGTLLVECGTGTGYSYMIAGHPAWAATNTAAKVILKDGLEVALNTASLCTLMKNRCVGVRPNNSAVVTGPATGVLLISAAAGSYVYLGKRVSGLRK</sequence>
<protein>
    <submittedName>
        <fullName evidence="2">Uncharacterized protein</fullName>
    </submittedName>
</protein>
<evidence type="ECO:0000313" key="2">
    <source>
        <dbReference type="EMBL" id="KKL47235.1"/>
    </source>
</evidence>
<comment type="caution">
    <text evidence="2">The sequence shown here is derived from an EMBL/GenBank/DDBJ whole genome shotgun (WGS) entry which is preliminary data.</text>
</comment>
<accession>A0A0F9EQR3</accession>
<keyword evidence="1" id="KW-0472">Membrane</keyword>
<keyword evidence="1" id="KW-1133">Transmembrane helix</keyword>
<reference evidence="2" key="1">
    <citation type="journal article" date="2015" name="Nature">
        <title>Complex archaea that bridge the gap between prokaryotes and eukaryotes.</title>
        <authorList>
            <person name="Spang A."/>
            <person name="Saw J.H."/>
            <person name="Jorgensen S.L."/>
            <person name="Zaremba-Niedzwiedzka K."/>
            <person name="Martijn J."/>
            <person name="Lind A.E."/>
            <person name="van Eijk R."/>
            <person name="Schleper C."/>
            <person name="Guy L."/>
            <person name="Ettema T.J."/>
        </authorList>
    </citation>
    <scope>NUCLEOTIDE SEQUENCE</scope>
</reference>
<dbReference type="EMBL" id="LAZR01033738">
    <property type="protein sequence ID" value="KKL47235.1"/>
    <property type="molecule type" value="Genomic_DNA"/>
</dbReference>
<feature type="transmembrane region" description="Helical" evidence="1">
    <location>
        <begin position="169"/>
        <end position="191"/>
    </location>
</feature>
<dbReference type="AlphaFoldDB" id="A0A0F9EQR3"/>
<name>A0A0F9EQR3_9ZZZZ</name>
<gene>
    <name evidence="2" type="ORF">LCGC14_2337590</name>
</gene>